<name>A0ACC0BCP6_CATRO</name>
<gene>
    <name evidence="1" type="ORF">M9H77_10777</name>
</gene>
<proteinExistence type="predicted"/>
<protein>
    <submittedName>
        <fullName evidence="1">Uncharacterized protein</fullName>
    </submittedName>
</protein>
<reference evidence="2" key="1">
    <citation type="journal article" date="2023" name="Nat. Plants">
        <title>Single-cell RNA sequencing provides a high-resolution roadmap for understanding the multicellular compartmentation of specialized metabolism.</title>
        <authorList>
            <person name="Sun S."/>
            <person name="Shen X."/>
            <person name="Li Y."/>
            <person name="Li Y."/>
            <person name="Wang S."/>
            <person name="Li R."/>
            <person name="Zhang H."/>
            <person name="Shen G."/>
            <person name="Guo B."/>
            <person name="Wei J."/>
            <person name="Xu J."/>
            <person name="St-Pierre B."/>
            <person name="Chen S."/>
            <person name="Sun C."/>
        </authorList>
    </citation>
    <scope>NUCLEOTIDE SEQUENCE [LARGE SCALE GENOMIC DNA]</scope>
</reference>
<accession>A0ACC0BCP6</accession>
<comment type="caution">
    <text evidence="1">The sequence shown here is derived from an EMBL/GenBank/DDBJ whole genome shotgun (WGS) entry which is preliminary data.</text>
</comment>
<dbReference type="EMBL" id="CM044703">
    <property type="protein sequence ID" value="KAI5670413.1"/>
    <property type="molecule type" value="Genomic_DNA"/>
</dbReference>
<organism evidence="1 2">
    <name type="scientific">Catharanthus roseus</name>
    <name type="common">Madagascar periwinkle</name>
    <name type="synonym">Vinca rosea</name>
    <dbReference type="NCBI Taxonomy" id="4058"/>
    <lineage>
        <taxon>Eukaryota</taxon>
        <taxon>Viridiplantae</taxon>
        <taxon>Streptophyta</taxon>
        <taxon>Embryophyta</taxon>
        <taxon>Tracheophyta</taxon>
        <taxon>Spermatophyta</taxon>
        <taxon>Magnoliopsida</taxon>
        <taxon>eudicotyledons</taxon>
        <taxon>Gunneridae</taxon>
        <taxon>Pentapetalae</taxon>
        <taxon>asterids</taxon>
        <taxon>lamiids</taxon>
        <taxon>Gentianales</taxon>
        <taxon>Apocynaceae</taxon>
        <taxon>Rauvolfioideae</taxon>
        <taxon>Vinceae</taxon>
        <taxon>Catharanthinae</taxon>
        <taxon>Catharanthus</taxon>
    </lineage>
</organism>
<evidence type="ECO:0000313" key="2">
    <source>
        <dbReference type="Proteomes" id="UP001060085"/>
    </source>
</evidence>
<sequence>MMRLQHLFRKAHRLFRKCICHVEIEDEFEETWQELLNSPDCNEASNGPLHLDFVISFGEMVNRWRNNESDEDFQCKNEYLEGVFCSTIKEELQSGSNIRYRILLKGKKERDRFVDLNVETMDVTCSSMHFESVGILCAHILKVFHHKGINHIPSKYVIERWTIHAKKRLNKVRHNSFEVGKENSVETNAAIVFVSRMRRAYDLVMRANDHAFTKDMLNNAFEVHSKKIDEYLCSADLNMHLSVGNMKVVELRVRLKMTMFMCLILFILNQK</sequence>
<dbReference type="Proteomes" id="UP001060085">
    <property type="component" value="Linkage Group LG03"/>
</dbReference>
<keyword evidence="2" id="KW-1185">Reference proteome</keyword>
<evidence type="ECO:0000313" key="1">
    <source>
        <dbReference type="EMBL" id="KAI5670413.1"/>
    </source>
</evidence>